<sequence>MCTQIFTEHSKGCPGPGRRHHCVSFAPVGRMGPALTTGEALTSLISEMGRILPERTEQKQCGSSVQALRLASHTKPLARQLILPARHRSRSRPGRSARNSAPSRCPQLSGAAAATATAAAMLNPQRTSGAFPPRRPPVPIATGLTRQGAGPAQGRSCTPGSARSGL</sequence>
<reference evidence="1" key="2">
    <citation type="submission" date="2025-03" db="EMBL/GenBank/DDBJ databases">
        <authorList>
            <consortium name="ELIXIR-Norway"/>
            <consortium name="Elixir Norway"/>
        </authorList>
    </citation>
    <scope>NUCLEOTIDE SEQUENCE</scope>
</reference>
<dbReference type="Proteomes" id="UP001162501">
    <property type="component" value="Chromosome 20"/>
</dbReference>
<accession>A0AC59YUL9</accession>
<evidence type="ECO:0000313" key="2">
    <source>
        <dbReference type="Proteomes" id="UP001162501"/>
    </source>
</evidence>
<protein>
    <submittedName>
        <fullName evidence="1">Uncharacterized protein</fullName>
    </submittedName>
</protein>
<name>A0AC59YUL9_RANTA</name>
<dbReference type="EMBL" id="OX596104">
    <property type="protein sequence ID" value="CAM9991679.1"/>
    <property type="molecule type" value="Genomic_DNA"/>
</dbReference>
<proteinExistence type="predicted"/>
<gene>
    <name evidence="1" type="ORF">MRATA1EN22A_LOCUS10422</name>
</gene>
<reference evidence="1" key="1">
    <citation type="submission" date="2023-05" db="EMBL/GenBank/DDBJ databases">
        <authorList>
            <consortium name="ELIXIR-Norway"/>
        </authorList>
    </citation>
    <scope>NUCLEOTIDE SEQUENCE</scope>
</reference>
<evidence type="ECO:0000313" key="1">
    <source>
        <dbReference type="EMBL" id="CAM9991679.1"/>
    </source>
</evidence>
<organism evidence="1 2">
    <name type="scientific">Rangifer tarandus platyrhynchus</name>
    <name type="common">Svalbard reindeer</name>
    <dbReference type="NCBI Taxonomy" id="3082113"/>
    <lineage>
        <taxon>Eukaryota</taxon>
        <taxon>Metazoa</taxon>
        <taxon>Chordata</taxon>
        <taxon>Craniata</taxon>
        <taxon>Vertebrata</taxon>
        <taxon>Euteleostomi</taxon>
        <taxon>Mammalia</taxon>
        <taxon>Eutheria</taxon>
        <taxon>Laurasiatheria</taxon>
        <taxon>Artiodactyla</taxon>
        <taxon>Ruminantia</taxon>
        <taxon>Pecora</taxon>
        <taxon>Cervidae</taxon>
        <taxon>Odocoileinae</taxon>
        <taxon>Rangifer</taxon>
    </lineage>
</organism>